<keyword evidence="2" id="KW-0812">Transmembrane</keyword>
<dbReference type="EMBL" id="JAUKUA010000002">
    <property type="protein sequence ID" value="KAK0725945.1"/>
    <property type="molecule type" value="Genomic_DNA"/>
</dbReference>
<feature type="transmembrane region" description="Helical" evidence="2">
    <location>
        <begin position="171"/>
        <end position="190"/>
    </location>
</feature>
<evidence type="ECO:0000313" key="3">
    <source>
        <dbReference type="EMBL" id="KAK0725945.1"/>
    </source>
</evidence>
<dbReference type="Proteomes" id="UP001172102">
    <property type="component" value="Unassembled WGS sequence"/>
</dbReference>
<accession>A0AA40E3Q0</accession>
<keyword evidence="2" id="KW-0472">Membrane</keyword>
<evidence type="ECO:0000313" key="4">
    <source>
        <dbReference type="Proteomes" id="UP001172102"/>
    </source>
</evidence>
<evidence type="ECO:0000256" key="2">
    <source>
        <dbReference type="SAM" id="Phobius"/>
    </source>
</evidence>
<protein>
    <submittedName>
        <fullName evidence="3">Uncharacterized protein</fullName>
    </submittedName>
</protein>
<keyword evidence="2" id="KW-1133">Transmembrane helix</keyword>
<proteinExistence type="predicted"/>
<reference evidence="3" key="1">
    <citation type="submission" date="2023-06" db="EMBL/GenBank/DDBJ databases">
        <title>Genome-scale phylogeny and comparative genomics of the fungal order Sordariales.</title>
        <authorList>
            <consortium name="Lawrence Berkeley National Laboratory"/>
            <person name="Hensen N."/>
            <person name="Bonometti L."/>
            <person name="Westerberg I."/>
            <person name="Brannstrom I.O."/>
            <person name="Guillou S."/>
            <person name="Cros-Aarteil S."/>
            <person name="Calhoun S."/>
            <person name="Haridas S."/>
            <person name="Kuo A."/>
            <person name="Mondo S."/>
            <person name="Pangilinan J."/>
            <person name="Riley R."/>
            <person name="Labutti K."/>
            <person name="Andreopoulos B."/>
            <person name="Lipzen A."/>
            <person name="Chen C."/>
            <person name="Yanf M."/>
            <person name="Daum C."/>
            <person name="Ng V."/>
            <person name="Clum A."/>
            <person name="Steindorff A."/>
            <person name="Ohm R."/>
            <person name="Martin F."/>
            <person name="Silar P."/>
            <person name="Natvig D."/>
            <person name="Lalanne C."/>
            <person name="Gautier V."/>
            <person name="Ament-Velasquez S.L."/>
            <person name="Kruys A."/>
            <person name="Hutchinson M.I."/>
            <person name="Powell A.J."/>
            <person name="Barry K."/>
            <person name="Miller A.N."/>
            <person name="Grigoriev I.V."/>
            <person name="Debuchy R."/>
            <person name="Gladieux P."/>
            <person name="Thoren M.H."/>
            <person name="Johannesson H."/>
        </authorList>
    </citation>
    <scope>NUCLEOTIDE SEQUENCE</scope>
    <source>
        <strain evidence="3">SMH4607-1</strain>
    </source>
</reference>
<feature type="region of interest" description="Disordered" evidence="1">
    <location>
        <begin position="197"/>
        <end position="251"/>
    </location>
</feature>
<keyword evidence="4" id="KW-1185">Reference proteome</keyword>
<organism evidence="3 4">
    <name type="scientific">Lasiosphaeris hirsuta</name>
    <dbReference type="NCBI Taxonomy" id="260670"/>
    <lineage>
        <taxon>Eukaryota</taxon>
        <taxon>Fungi</taxon>
        <taxon>Dikarya</taxon>
        <taxon>Ascomycota</taxon>
        <taxon>Pezizomycotina</taxon>
        <taxon>Sordariomycetes</taxon>
        <taxon>Sordariomycetidae</taxon>
        <taxon>Sordariales</taxon>
        <taxon>Lasiosphaeriaceae</taxon>
        <taxon>Lasiosphaeris</taxon>
    </lineage>
</organism>
<evidence type="ECO:0000256" key="1">
    <source>
        <dbReference type="SAM" id="MobiDB-lite"/>
    </source>
</evidence>
<comment type="caution">
    <text evidence="3">The sequence shown here is derived from an EMBL/GenBank/DDBJ whole genome shotgun (WGS) entry which is preliminary data.</text>
</comment>
<gene>
    <name evidence="3" type="ORF">B0H67DRAFT_143879</name>
</gene>
<dbReference type="AlphaFoldDB" id="A0AA40E3Q0"/>
<sequence length="251" mass="27455">MSQFDSLFLQPQKLSEGIEIVWQIGQEEVVEWACDFSVINIRLWQEDPGRETARPGKTVFQDDSTPLKTTFKWKVDTLDLDASRSNVYFFWAWNTDNATEQESVNDPSGPTGTSRFTSPKFIIAPRAQVSSSSSATGSATLVLTTSAAVTSLAPTNTAEPGTGTSADTVKIAVPVSIVAALVLGVLAWFWRRTRRRRNGSMPDLPEAASTEVKRPWDGTAVEVAADERPVEVAAESRPVKPVAQTRPVELE</sequence>
<name>A0AA40E3Q0_9PEZI</name>